<dbReference type="GO" id="GO:0000049">
    <property type="term" value="F:tRNA binding"/>
    <property type="evidence" value="ECO:0007669"/>
    <property type="project" value="UniProtKB-UniRule"/>
</dbReference>
<feature type="region of interest" description="Disordered" evidence="9">
    <location>
        <begin position="115"/>
        <end position="190"/>
    </location>
</feature>
<comment type="similarity">
    <text evidence="7">Belongs to the RnpA family.</text>
</comment>
<dbReference type="SUPFAM" id="SSF54211">
    <property type="entry name" value="Ribosomal protein S5 domain 2-like"/>
    <property type="match status" value="1"/>
</dbReference>
<dbReference type="InterPro" id="IPR020539">
    <property type="entry name" value="RNase_P_CS"/>
</dbReference>
<dbReference type="PANTHER" id="PTHR33992">
    <property type="entry name" value="RIBONUCLEASE P PROTEIN COMPONENT"/>
    <property type="match status" value="1"/>
</dbReference>
<evidence type="ECO:0000256" key="4">
    <source>
        <dbReference type="ARBA" id="ARBA00022759"/>
    </source>
</evidence>
<evidence type="ECO:0000256" key="6">
    <source>
        <dbReference type="ARBA" id="ARBA00022884"/>
    </source>
</evidence>
<keyword evidence="3 7" id="KW-0540">Nuclease</keyword>
<reference evidence="10 11" key="1">
    <citation type="submission" date="2019-09" db="EMBL/GenBank/DDBJ databases">
        <title>YIM 132548 draft genome.</title>
        <authorList>
            <person name="Jiang L."/>
        </authorList>
    </citation>
    <scope>NUCLEOTIDE SEQUENCE [LARGE SCALE GENOMIC DNA]</scope>
    <source>
        <strain evidence="10 11">YIM 132548</strain>
    </source>
</reference>
<accession>A0A6N6MYL6</accession>
<dbReference type="PANTHER" id="PTHR33992:SF1">
    <property type="entry name" value="RIBONUCLEASE P PROTEIN COMPONENT"/>
    <property type="match status" value="1"/>
</dbReference>
<comment type="catalytic activity">
    <reaction evidence="7">
        <text>Endonucleolytic cleavage of RNA, removing 5'-extranucleotides from tRNA precursor.</text>
        <dbReference type="EC" id="3.1.26.5"/>
    </reaction>
</comment>
<dbReference type="HAMAP" id="MF_00227">
    <property type="entry name" value="RNase_P"/>
    <property type="match status" value="1"/>
</dbReference>
<dbReference type="GO" id="GO:0001682">
    <property type="term" value="P:tRNA 5'-leader removal"/>
    <property type="evidence" value="ECO:0007669"/>
    <property type="project" value="UniProtKB-UniRule"/>
</dbReference>
<dbReference type="InterPro" id="IPR020568">
    <property type="entry name" value="Ribosomal_Su5_D2-typ_SF"/>
</dbReference>
<dbReference type="GO" id="GO:0042781">
    <property type="term" value="F:3'-tRNA processing endoribonuclease activity"/>
    <property type="evidence" value="ECO:0007669"/>
    <property type="project" value="TreeGrafter"/>
</dbReference>
<proteinExistence type="inferred from homology"/>
<dbReference type="InterPro" id="IPR000100">
    <property type="entry name" value="RNase_P"/>
</dbReference>
<evidence type="ECO:0000256" key="3">
    <source>
        <dbReference type="ARBA" id="ARBA00022722"/>
    </source>
</evidence>
<comment type="subunit">
    <text evidence="7">Consists of a catalytic RNA component (M1 or rnpB) and a protein subunit.</text>
</comment>
<feature type="compositionally biased region" description="Low complexity" evidence="9">
    <location>
        <begin position="123"/>
        <end position="134"/>
    </location>
</feature>
<evidence type="ECO:0000256" key="5">
    <source>
        <dbReference type="ARBA" id="ARBA00022801"/>
    </source>
</evidence>
<dbReference type="PROSITE" id="PS00648">
    <property type="entry name" value="RIBONUCLEASE_P"/>
    <property type="match status" value="1"/>
</dbReference>
<name>A0A6N6MYL6_9HYPH</name>
<keyword evidence="2 7" id="KW-0819">tRNA processing</keyword>
<keyword evidence="11" id="KW-1185">Reference proteome</keyword>
<evidence type="ECO:0000256" key="2">
    <source>
        <dbReference type="ARBA" id="ARBA00022694"/>
    </source>
</evidence>
<dbReference type="Gene3D" id="3.30.230.10">
    <property type="match status" value="1"/>
</dbReference>
<dbReference type="GO" id="GO:0030677">
    <property type="term" value="C:ribonuclease P complex"/>
    <property type="evidence" value="ECO:0007669"/>
    <property type="project" value="TreeGrafter"/>
</dbReference>
<evidence type="ECO:0000256" key="1">
    <source>
        <dbReference type="ARBA" id="ARBA00002663"/>
    </source>
</evidence>
<dbReference type="NCBIfam" id="TIGR00188">
    <property type="entry name" value="rnpA"/>
    <property type="match status" value="1"/>
</dbReference>
<gene>
    <name evidence="7 10" type="primary">rnpA</name>
    <name evidence="10" type="ORF">F6X51_01125</name>
</gene>
<keyword evidence="4 7" id="KW-0255">Endonuclease</keyword>
<protein>
    <recommendedName>
        <fullName evidence="7 8">Ribonuclease P protein component</fullName>
        <shortName evidence="7">RNase P protein</shortName>
        <shortName evidence="7">RNaseP protein</shortName>
        <ecNumber evidence="7 8">3.1.26.5</ecNumber>
    </recommendedName>
    <alternativeName>
        <fullName evidence="7">Protein C5</fullName>
    </alternativeName>
</protein>
<dbReference type="Proteomes" id="UP000441523">
    <property type="component" value="Unassembled WGS sequence"/>
</dbReference>
<organism evidence="10 11">
    <name type="scientific">Methylobacterium planeticum</name>
    <dbReference type="NCBI Taxonomy" id="2615211"/>
    <lineage>
        <taxon>Bacteria</taxon>
        <taxon>Pseudomonadati</taxon>
        <taxon>Pseudomonadota</taxon>
        <taxon>Alphaproteobacteria</taxon>
        <taxon>Hyphomicrobiales</taxon>
        <taxon>Methylobacteriaceae</taxon>
        <taxon>Methylobacterium</taxon>
    </lineage>
</organism>
<sequence length="190" mass="20287">MSTIERLKRRSDFLAAANGRRFHTERMTAQGRLRDAGEQRDGAPAEGLHLGFTITKRVGHATERNRIRRRLREAVDAVAEDAPVIAADIVLIARRPALTAPFEILKDDLRRALSTVTKPRGPKPFAKPAPKAARGGPGAPRGGPTPSGGAERRTRSGEAEATTGIPAEDAGSARTTTLDRHACDGSSDGQ</sequence>
<evidence type="ECO:0000313" key="11">
    <source>
        <dbReference type="Proteomes" id="UP000441523"/>
    </source>
</evidence>
<dbReference type="GO" id="GO:0004526">
    <property type="term" value="F:ribonuclease P activity"/>
    <property type="evidence" value="ECO:0007669"/>
    <property type="project" value="UniProtKB-UniRule"/>
</dbReference>
<evidence type="ECO:0000256" key="8">
    <source>
        <dbReference type="NCBIfam" id="TIGR00188"/>
    </source>
</evidence>
<keyword evidence="6 7" id="KW-0694">RNA-binding</keyword>
<dbReference type="InterPro" id="IPR014721">
    <property type="entry name" value="Ribsml_uS5_D2-typ_fold_subgr"/>
</dbReference>
<dbReference type="Pfam" id="PF00825">
    <property type="entry name" value="Ribonuclease_P"/>
    <property type="match status" value="1"/>
</dbReference>
<comment type="function">
    <text evidence="1 7">RNaseP catalyzes the removal of the 5'-leader sequence from pre-tRNA to produce the mature 5'-terminus. It can also cleave other RNA substrates such as 4.5S RNA. The protein component plays an auxiliary but essential role in vivo by binding to the 5'-leader sequence and broadening the substrate specificity of the ribozyme.</text>
</comment>
<dbReference type="RefSeq" id="WP_150961144.1">
    <property type="nucleotide sequence ID" value="NZ_VZZJ01000001.1"/>
</dbReference>
<comment type="caution">
    <text evidence="10">The sequence shown here is derived from an EMBL/GenBank/DDBJ whole genome shotgun (WGS) entry which is preliminary data.</text>
</comment>
<dbReference type="EC" id="3.1.26.5" evidence="7 8"/>
<dbReference type="AlphaFoldDB" id="A0A6N6MYL6"/>
<evidence type="ECO:0000313" key="10">
    <source>
        <dbReference type="EMBL" id="KAB1076173.1"/>
    </source>
</evidence>
<dbReference type="EMBL" id="VZZJ01000001">
    <property type="protein sequence ID" value="KAB1076173.1"/>
    <property type="molecule type" value="Genomic_DNA"/>
</dbReference>
<evidence type="ECO:0000256" key="9">
    <source>
        <dbReference type="SAM" id="MobiDB-lite"/>
    </source>
</evidence>
<evidence type="ECO:0000256" key="7">
    <source>
        <dbReference type="HAMAP-Rule" id="MF_00227"/>
    </source>
</evidence>
<keyword evidence="5 7" id="KW-0378">Hydrolase</keyword>